<dbReference type="InterPro" id="IPR036188">
    <property type="entry name" value="FAD/NAD-bd_sf"/>
</dbReference>
<dbReference type="InterPro" id="IPR006905">
    <property type="entry name" value="Flavin_halogenase"/>
</dbReference>
<dbReference type="Pfam" id="PF04820">
    <property type="entry name" value="Trp_halogenase"/>
    <property type="match status" value="2"/>
</dbReference>
<dbReference type="EMBL" id="RJJR01000016">
    <property type="protein sequence ID" value="RNI33835.1"/>
    <property type="molecule type" value="Genomic_DNA"/>
</dbReference>
<organism evidence="3 4">
    <name type="scientific">Hanamia caeni</name>
    <dbReference type="NCBI Taxonomy" id="2294116"/>
    <lineage>
        <taxon>Bacteria</taxon>
        <taxon>Pseudomonadati</taxon>
        <taxon>Bacteroidota</taxon>
        <taxon>Chitinophagia</taxon>
        <taxon>Chitinophagales</taxon>
        <taxon>Chitinophagaceae</taxon>
        <taxon>Hanamia</taxon>
    </lineage>
</organism>
<name>A0A3M9N8X4_9BACT</name>
<keyword evidence="1" id="KW-0560">Oxidoreductase</keyword>
<evidence type="ECO:0000256" key="2">
    <source>
        <dbReference type="ARBA" id="ARBA00023033"/>
    </source>
</evidence>
<comment type="caution">
    <text evidence="3">The sequence shown here is derived from an EMBL/GenBank/DDBJ whole genome shotgun (WGS) entry which is preliminary data.</text>
</comment>
<accession>A0A3M9N8X4</accession>
<sequence>MSQKKRNHYDIVIAGAGFGGSLMALALQKKGLKIALLEKGKHPRFAIGESSTPVADMILRSLSVKFDLPWLHDFSRYGSWQKSHPEIICGIKRGFSFFKHYPGKDFTTDENHTNELLVAASISDMESDTNWLRSDVDSFLAEKVKESGIDYFDLTEITKATRKNGEWELQISKLDNNGMIHASFFIDATGSGFLAEKLLGIESSSDDFLTSSFAVFSHFNDVPHWTGILKEKNIPVADYPYNPDWSALHHILDEGWMWMLRFNDERTSVGFVLNGSKKNEQDLAAEKIWKNKLEKYPELKKMLQDAVLHPQPGKIIRTGRLQRKMNNAFGEGWAALPNTVGFVDPLFSSGIAHSLSGIEKLIEIIHQHWGNNELFYGHLKNYEQKIFTEIKLADCLIAGCYETMPYFELFNAWSMLYFAATIAHEQRRIKNQPPGYFLNADDLQITKMIYDSYNDLLKILSAKAPSVDEIKNFTCLIKERIKPFNIAGLLDPNAKNIYHHTVASF</sequence>
<dbReference type="InterPro" id="IPR050816">
    <property type="entry name" value="Flavin-dep_Halogenase_NPB"/>
</dbReference>
<evidence type="ECO:0008006" key="5">
    <source>
        <dbReference type="Google" id="ProtNLM"/>
    </source>
</evidence>
<gene>
    <name evidence="3" type="ORF">EFY79_17770</name>
</gene>
<proteinExistence type="predicted"/>
<dbReference type="OrthoDB" id="9806565at2"/>
<evidence type="ECO:0000256" key="1">
    <source>
        <dbReference type="ARBA" id="ARBA00023002"/>
    </source>
</evidence>
<protein>
    <recommendedName>
        <fullName evidence="5">Halogenase</fullName>
    </recommendedName>
</protein>
<dbReference type="Proteomes" id="UP000267223">
    <property type="component" value="Unassembled WGS sequence"/>
</dbReference>
<evidence type="ECO:0000313" key="4">
    <source>
        <dbReference type="Proteomes" id="UP000267223"/>
    </source>
</evidence>
<reference evidence="3 4" key="1">
    <citation type="submission" date="2018-11" db="EMBL/GenBank/DDBJ databases">
        <title>Draft genome sequence of Ferruginibacter sp. BO-59.</title>
        <authorList>
            <person name="Im W.T."/>
        </authorList>
    </citation>
    <scope>NUCLEOTIDE SEQUENCE [LARGE SCALE GENOMIC DNA]</scope>
    <source>
        <strain evidence="3 4">BO-59</strain>
    </source>
</reference>
<keyword evidence="2" id="KW-0503">Monooxygenase</keyword>
<dbReference type="GO" id="GO:0004497">
    <property type="term" value="F:monooxygenase activity"/>
    <property type="evidence" value="ECO:0007669"/>
    <property type="project" value="UniProtKB-KW"/>
</dbReference>
<dbReference type="RefSeq" id="WP_123122092.1">
    <property type="nucleotide sequence ID" value="NZ_RJJR01000016.1"/>
</dbReference>
<evidence type="ECO:0000313" key="3">
    <source>
        <dbReference type="EMBL" id="RNI33835.1"/>
    </source>
</evidence>
<dbReference type="PANTHER" id="PTHR43747">
    <property type="entry name" value="FAD-BINDING PROTEIN"/>
    <property type="match status" value="1"/>
</dbReference>
<keyword evidence="4" id="KW-1185">Reference proteome</keyword>
<dbReference type="AlphaFoldDB" id="A0A3M9N8X4"/>
<dbReference type="SUPFAM" id="SSF51905">
    <property type="entry name" value="FAD/NAD(P)-binding domain"/>
    <property type="match status" value="1"/>
</dbReference>
<dbReference type="Gene3D" id="3.50.50.60">
    <property type="entry name" value="FAD/NAD(P)-binding domain"/>
    <property type="match status" value="1"/>
</dbReference>
<dbReference type="PANTHER" id="PTHR43747:SF5">
    <property type="entry name" value="FAD-BINDING DOMAIN-CONTAINING PROTEIN"/>
    <property type="match status" value="1"/>
</dbReference>